<dbReference type="SMART" id="SM00184">
    <property type="entry name" value="RING"/>
    <property type="match status" value="1"/>
</dbReference>
<protein>
    <submittedName>
        <fullName evidence="4">Meiotic recombination protein</fullName>
    </submittedName>
</protein>
<dbReference type="AlphaFoldDB" id="A0A9E7ID59"/>
<evidence type="ECO:0000313" key="5">
    <source>
        <dbReference type="Proteomes" id="UP001055439"/>
    </source>
</evidence>
<evidence type="ECO:0000259" key="3">
    <source>
        <dbReference type="PROSITE" id="PS50089"/>
    </source>
</evidence>
<dbReference type="SUPFAM" id="SSF56726">
    <property type="entry name" value="DNA topoisomerase IV, alpha subunit"/>
    <property type="match status" value="1"/>
</dbReference>
<dbReference type="PROSITE" id="PS50089">
    <property type="entry name" value="ZF_RING_2"/>
    <property type="match status" value="1"/>
</dbReference>
<dbReference type="InterPro" id="IPR013083">
    <property type="entry name" value="Znf_RING/FYVE/PHD"/>
</dbReference>
<dbReference type="GO" id="GO:0000706">
    <property type="term" value="P:meiotic DNA double-strand break processing"/>
    <property type="evidence" value="ECO:0007669"/>
    <property type="project" value="TreeGrafter"/>
</dbReference>
<dbReference type="GO" id="GO:0007131">
    <property type="term" value="P:reciprocal meiotic recombination"/>
    <property type="evidence" value="ECO:0007669"/>
    <property type="project" value="TreeGrafter"/>
</dbReference>
<dbReference type="GO" id="GO:0003918">
    <property type="term" value="F:DNA topoisomerase type II (double strand cut, ATP-hydrolyzing) activity"/>
    <property type="evidence" value="ECO:0007669"/>
    <property type="project" value="InterPro"/>
</dbReference>
<evidence type="ECO:0000256" key="2">
    <source>
        <dbReference type="SAM" id="MobiDB-lite"/>
    </source>
</evidence>
<feature type="domain" description="RING-type" evidence="3">
    <location>
        <begin position="425"/>
        <end position="466"/>
    </location>
</feature>
<dbReference type="SUPFAM" id="SSF57850">
    <property type="entry name" value="RING/U-box"/>
    <property type="match status" value="1"/>
</dbReference>
<dbReference type="EMBL" id="CP097511">
    <property type="protein sequence ID" value="URE45717.1"/>
    <property type="molecule type" value="Genomic_DNA"/>
</dbReference>
<dbReference type="InterPro" id="IPR034136">
    <property type="entry name" value="TOPRIM_Topo6A/Spo11"/>
</dbReference>
<dbReference type="Pfam" id="PF21180">
    <property type="entry name" value="TOP6A-Spo11_Toprim"/>
    <property type="match status" value="1"/>
</dbReference>
<keyword evidence="5" id="KW-1185">Reference proteome</keyword>
<dbReference type="GO" id="GO:0003677">
    <property type="term" value="F:DNA binding"/>
    <property type="evidence" value="ECO:0007669"/>
    <property type="project" value="InterPro"/>
</dbReference>
<proteinExistence type="predicted"/>
<dbReference type="PANTHER" id="PTHR10848">
    <property type="entry name" value="MEIOTIC RECOMBINATION PROTEIN SPO11"/>
    <property type="match status" value="1"/>
</dbReference>
<dbReference type="PANTHER" id="PTHR10848:SF3">
    <property type="entry name" value="MEIOTIC RECOMBINATION PROTEIN SPO11-1"/>
    <property type="match status" value="1"/>
</dbReference>
<name>A0A9E7ID59_9LILI</name>
<keyword evidence="1" id="KW-0863">Zinc-finger</keyword>
<dbReference type="InterPro" id="IPR002815">
    <property type="entry name" value="Spo11/TopoVI_A"/>
</dbReference>
<evidence type="ECO:0000313" key="4">
    <source>
        <dbReference type="EMBL" id="URE45717.1"/>
    </source>
</evidence>
<dbReference type="GO" id="GO:0008270">
    <property type="term" value="F:zinc ion binding"/>
    <property type="evidence" value="ECO:0007669"/>
    <property type="project" value="UniProtKB-KW"/>
</dbReference>
<dbReference type="Pfam" id="PF13639">
    <property type="entry name" value="zf-RING_2"/>
    <property type="match status" value="1"/>
</dbReference>
<dbReference type="GO" id="GO:0000228">
    <property type="term" value="C:nuclear chromosome"/>
    <property type="evidence" value="ECO:0007669"/>
    <property type="project" value="TreeGrafter"/>
</dbReference>
<organism evidence="4 5">
    <name type="scientific">Musa troglodytarum</name>
    <name type="common">fe'i banana</name>
    <dbReference type="NCBI Taxonomy" id="320322"/>
    <lineage>
        <taxon>Eukaryota</taxon>
        <taxon>Viridiplantae</taxon>
        <taxon>Streptophyta</taxon>
        <taxon>Embryophyta</taxon>
        <taxon>Tracheophyta</taxon>
        <taxon>Spermatophyta</taxon>
        <taxon>Magnoliopsida</taxon>
        <taxon>Liliopsida</taxon>
        <taxon>Zingiberales</taxon>
        <taxon>Musaceae</taxon>
        <taxon>Musa</taxon>
    </lineage>
</organism>
<keyword evidence="1" id="KW-0479">Metal-binding</keyword>
<dbReference type="GO" id="GO:0042138">
    <property type="term" value="P:meiotic DNA double-strand break formation"/>
    <property type="evidence" value="ECO:0007669"/>
    <property type="project" value="TreeGrafter"/>
</dbReference>
<feature type="region of interest" description="Disordered" evidence="2">
    <location>
        <begin position="369"/>
        <end position="396"/>
    </location>
</feature>
<dbReference type="OrthoDB" id="5377392at2759"/>
<dbReference type="Gene3D" id="3.40.1360.10">
    <property type="match status" value="1"/>
</dbReference>
<dbReference type="InterPro" id="IPR036078">
    <property type="entry name" value="Spo11/TopoVI_A_sf"/>
</dbReference>
<dbReference type="Proteomes" id="UP001055439">
    <property type="component" value="Chromosome 9"/>
</dbReference>
<gene>
    <name evidence="4" type="ORF">MUK42_15075</name>
</gene>
<sequence length="475" mass="53925">MAGGRTLSSSPSDLLQRIKGFVRSLVEDLSNDRPPSVALDRYRNYCHDPSGNWSSSSLRIIDFGCELNVDILNKVPVGKGLVMGWLRFLEAGRKIYCINSPSTAYPIPVCLEEVEVFQRLANDRFCERNHCIVITGRVYCLVDCDPYGFDILMVYRFGSMQMAYDANLLRVPEISWLGVFHSDLQKYHLPDRCLLELTSDDKKKAEAMLLRCYLHKEAPKWRMELEVMLQNGVKFEIESLSVNSLSFLSEYIPMKIQDGSQDVDEFWEYEAANGANQVKDGECMWPSQDRSPLHAYPSQLTFDSLFQGRERVAPSDVQGAVPPTPTSLAGVDTDFSFPRPLSYDDPRLTQSQCQNDGLVLGRAEVPKHLHKKSEPFRSENVTDAESTDRKESINGSKACSSESSLKLQSAQMTVGSSLSEDEDVCPICLEEYTYENPRVDMQCTHQYHLGCIYEWMERSQNCPFCSKIMLFSEET</sequence>
<keyword evidence="1" id="KW-0862">Zinc</keyword>
<accession>A0A9E7ID59</accession>
<dbReference type="CDD" id="cd00223">
    <property type="entry name" value="TOPRIM_TopoIIB_SPO"/>
    <property type="match status" value="1"/>
</dbReference>
<evidence type="ECO:0000256" key="1">
    <source>
        <dbReference type="PROSITE-ProRule" id="PRU00175"/>
    </source>
</evidence>
<reference evidence="4" key="1">
    <citation type="submission" date="2022-05" db="EMBL/GenBank/DDBJ databases">
        <title>The Musa troglodytarum L. genome provides insights into the mechanism of non-climacteric behaviour and enrichment of carotenoids.</title>
        <authorList>
            <person name="Wang J."/>
        </authorList>
    </citation>
    <scope>NUCLEOTIDE SEQUENCE</scope>
    <source>
        <tissue evidence="4">Leaf</tissue>
    </source>
</reference>
<dbReference type="InterPro" id="IPR001841">
    <property type="entry name" value="Znf_RING"/>
</dbReference>
<dbReference type="Gene3D" id="3.30.40.10">
    <property type="entry name" value="Zinc/RING finger domain, C3HC4 (zinc finger)"/>
    <property type="match status" value="1"/>
</dbReference>